<name>A0A7W7ZVM9_9ACTN</name>
<proteinExistence type="predicted"/>
<sequence length="156" mass="16859">MAGHDALAAAVIAAERDADAEGWDGLHRLYALTDRDTYLDTAYPLDALTDLPPDALLAVPLTPLGCGDLPTELAKVTWPDDVHGCVLVTEMTVRTGLVRWHCGMSVRWRPGHLAVGVLRDGSHLSLLRLRDTDAWRSDISPAVDLVSPLLATFGAR</sequence>
<dbReference type="Proteomes" id="UP000568380">
    <property type="component" value="Unassembled WGS sequence"/>
</dbReference>
<dbReference type="RefSeq" id="WP_184957627.1">
    <property type="nucleotide sequence ID" value="NZ_JACHIN010000001.1"/>
</dbReference>
<organism evidence="1 2">
    <name type="scientific">Nonomuraea endophytica</name>
    <dbReference type="NCBI Taxonomy" id="714136"/>
    <lineage>
        <taxon>Bacteria</taxon>
        <taxon>Bacillati</taxon>
        <taxon>Actinomycetota</taxon>
        <taxon>Actinomycetes</taxon>
        <taxon>Streptosporangiales</taxon>
        <taxon>Streptosporangiaceae</taxon>
        <taxon>Nonomuraea</taxon>
    </lineage>
</organism>
<dbReference type="EMBL" id="JACHIN010000001">
    <property type="protein sequence ID" value="MBB5074611.1"/>
    <property type="molecule type" value="Genomic_DNA"/>
</dbReference>
<gene>
    <name evidence="1" type="ORF">HNR40_000057</name>
</gene>
<dbReference type="AlphaFoldDB" id="A0A7W7ZVM9"/>
<comment type="caution">
    <text evidence="1">The sequence shown here is derived from an EMBL/GenBank/DDBJ whole genome shotgun (WGS) entry which is preliminary data.</text>
</comment>
<accession>A0A7W7ZVM9</accession>
<evidence type="ECO:0000313" key="1">
    <source>
        <dbReference type="EMBL" id="MBB5074611.1"/>
    </source>
</evidence>
<protein>
    <submittedName>
        <fullName evidence="1">Uncharacterized protein</fullName>
    </submittedName>
</protein>
<keyword evidence="2" id="KW-1185">Reference proteome</keyword>
<evidence type="ECO:0000313" key="2">
    <source>
        <dbReference type="Proteomes" id="UP000568380"/>
    </source>
</evidence>
<reference evidence="1 2" key="1">
    <citation type="submission" date="2020-08" db="EMBL/GenBank/DDBJ databases">
        <title>Genomic Encyclopedia of Type Strains, Phase IV (KMG-IV): sequencing the most valuable type-strain genomes for metagenomic binning, comparative biology and taxonomic classification.</title>
        <authorList>
            <person name="Goeker M."/>
        </authorList>
    </citation>
    <scope>NUCLEOTIDE SEQUENCE [LARGE SCALE GENOMIC DNA]</scope>
    <source>
        <strain evidence="1 2">DSM 45385</strain>
    </source>
</reference>